<dbReference type="PANTHER" id="PTHR43798:SF31">
    <property type="entry name" value="AB HYDROLASE SUPERFAMILY PROTEIN YCLE"/>
    <property type="match status" value="1"/>
</dbReference>
<dbReference type="EMBL" id="LBPP01000003">
    <property type="protein sequence ID" value="KKP61359.1"/>
    <property type="molecule type" value="Genomic_DNA"/>
</dbReference>
<dbReference type="Proteomes" id="UP000034688">
    <property type="component" value="Unassembled WGS sequence"/>
</dbReference>
<dbReference type="GO" id="GO:0016020">
    <property type="term" value="C:membrane"/>
    <property type="evidence" value="ECO:0007669"/>
    <property type="project" value="TreeGrafter"/>
</dbReference>
<reference evidence="3 4" key="1">
    <citation type="journal article" date="2015" name="Nature">
        <title>rRNA introns, odd ribosomes, and small enigmatic genomes across a large radiation of phyla.</title>
        <authorList>
            <person name="Brown C.T."/>
            <person name="Hug L.A."/>
            <person name="Thomas B.C."/>
            <person name="Sharon I."/>
            <person name="Castelle C.J."/>
            <person name="Singh A."/>
            <person name="Wilkins M.J."/>
            <person name="Williams K.H."/>
            <person name="Banfield J.F."/>
        </authorList>
    </citation>
    <scope>NUCLEOTIDE SEQUENCE [LARGE SCALE GENOMIC DNA]</scope>
</reference>
<dbReference type="SUPFAM" id="SSF53474">
    <property type="entry name" value="alpha/beta-Hydrolases"/>
    <property type="match status" value="1"/>
</dbReference>
<organism evidence="3 4">
    <name type="scientific">Candidatus Roizmanbacteria bacterium GW2011_GWA2_34_18</name>
    <dbReference type="NCBI Taxonomy" id="1618477"/>
    <lineage>
        <taxon>Bacteria</taxon>
        <taxon>Candidatus Roizmaniibacteriota</taxon>
    </lineage>
</organism>
<feature type="domain" description="AB hydrolase-1" evidence="2">
    <location>
        <begin position="1"/>
        <end position="223"/>
    </location>
</feature>
<accession>A0A0G0AWD2</accession>
<dbReference type="STRING" id="1618477.UR54_C0003G0010"/>
<evidence type="ECO:0000256" key="1">
    <source>
        <dbReference type="ARBA" id="ARBA00022801"/>
    </source>
</evidence>
<sequence length="228" mass="26125">MVFLHGWGVDSQTWLSLFDLLKNFPYVLYFVDLPGFGQSQTPAKDFYLDDYVNVVENFIKKLNLKNIVLFGHSFGGRITIKLAAKNPDYLEKVVLVDSAGIYHHSQVKTFKLLIALIIRPIFQFSFMQTFRQKIYQLTGNEEYLAIPALSKTFSHIVSEDLTSYLSKIKLPTLIIWGDKDDNEASTIADAQLMKKSIKNSKLEILKEAGHFSFLDQPKEFVKALTDFI</sequence>
<name>A0A0G0AWD2_9BACT</name>
<dbReference type="AlphaFoldDB" id="A0A0G0AWD2"/>
<protein>
    <submittedName>
        <fullName evidence="3">Alpha/beta hydrolase family protein</fullName>
    </submittedName>
</protein>
<dbReference type="Gene3D" id="3.40.50.1820">
    <property type="entry name" value="alpha/beta hydrolase"/>
    <property type="match status" value="1"/>
</dbReference>
<dbReference type="InterPro" id="IPR050266">
    <property type="entry name" value="AB_hydrolase_sf"/>
</dbReference>
<proteinExistence type="predicted"/>
<dbReference type="GO" id="GO:0016787">
    <property type="term" value="F:hydrolase activity"/>
    <property type="evidence" value="ECO:0007669"/>
    <property type="project" value="UniProtKB-KW"/>
</dbReference>
<evidence type="ECO:0000259" key="2">
    <source>
        <dbReference type="Pfam" id="PF12697"/>
    </source>
</evidence>
<keyword evidence="1 3" id="KW-0378">Hydrolase</keyword>
<evidence type="ECO:0000313" key="4">
    <source>
        <dbReference type="Proteomes" id="UP000034688"/>
    </source>
</evidence>
<dbReference type="InterPro" id="IPR000073">
    <property type="entry name" value="AB_hydrolase_1"/>
</dbReference>
<comment type="caution">
    <text evidence="3">The sequence shown here is derived from an EMBL/GenBank/DDBJ whole genome shotgun (WGS) entry which is preliminary data.</text>
</comment>
<dbReference type="InterPro" id="IPR029058">
    <property type="entry name" value="AB_hydrolase_fold"/>
</dbReference>
<dbReference type="PRINTS" id="PR00111">
    <property type="entry name" value="ABHYDROLASE"/>
</dbReference>
<dbReference type="PANTHER" id="PTHR43798">
    <property type="entry name" value="MONOACYLGLYCEROL LIPASE"/>
    <property type="match status" value="1"/>
</dbReference>
<dbReference type="Pfam" id="PF12697">
    <property type="entry name" value="Abhydrolase_6"/>
    <property type="match status" value="1"/>
</dbReference>
<gene>
    <name evidence="3" type="ORF">UR54_C0003G0010</name>
</gene>
<evidence type="ECO:0000313" key="3">
    <source>
        <dbReference type="EMBL" id="KKP61359.1"/>
    </source>
</evidence>